<feature type="domain" description="ABC transporter" evidence="4">
    <location>
        <begin position="5"/>
        <end position="222"/>
    </location>
</feature>
<keyword evidence="3 5" id="KW-0067">ATP-binding</keyword>
<dbReference type="SUPFAM" id="SSF52540">
    <property type="entry name" value="P-loop containing nucleoside triphosphate hydrolases"/>
    <property type="match status" value="2"/>
</dbReference>
<dbReference type="InterPro" id="IPR050611">
    <property type="entry name" value="ABCF"/>
</dbReference>
<dbReference type="SMART" id="SM00382">
    <property type="entry name" value="AAA"/>
    <property type="match status" value="2"/>
</dbReference>
<dbReference type="Pfam" id="PF00005">
    <property type="entry name" value="ABC_tran"/>
    <property type="match status" value="2"/>
</dbReference>
<dbReference type="PANTHER" id="PTHR19211">
    <property type="entry name" value="ATP-BINDING TRANSPORT PROTEIN-RELATED"/>
    <property type="match status" value="1"/>
</dbReference>
<dbReference type="InterPro" id="IPR003593">
    <property type="entry name" value="AAA+_ATPase"/>
</dbReference>
<dbReference type="InterPro" id="IPR003439">
    <property type="entry name" value="ABC_transporter-like_ATP-bd"/>
</dbReference>
<protein>
    <submittedName>
        <fullName evidence="5">ABC transporter ATP-binding protein</fullName>
    </submittedName>
</protein>
<dbReference type="RefSeq" id="WP_123651918.1">
    <property type="nucleotide sequence ID" value="NZ_RHFN01000018.1"/>
</dbReference>
<proteinExistence type="predicted"/>
<organism evidence="5 6">
    <name type="scientific">Kluyvera ascorbata</name>
    <dbReference type="NCBI Taxonomy" id="51288"/>
    <lineage>
        <taxon>Bacteria</taxon>
        <taxon>Pseudomonadati</taxon>
        <taxon>Pseudomonadota</taxon>
        <taxon>Gammaproteobacteria</taxon>
        <taxon>Enterobacterales</taxon>
        <taxon>Enterobacteriaceae</taxon>
        <taxon>Kluyvera</taxon>
    </lineage>
</organism>
<evidence type="ECO:0000256" key="1">
    <source>
        <dbReference type="ARBA" id="ARBA00022737"/>
    </source>
</evidence>
<feature type="domain" description="ABC transporter" evidence="4">
    <location>
        <begin position="296"/>
        <end position="511"/>
    </location>
</feature>
<dbReference type="OrthoDB" id="9808609at2"/>
<gene>
    <name evidence="5" type="ORF">EB837_16500</name>
</gene>
<dbReference type="EMBL" id="RHFN01000018">
    <property type="protein sequence ID" value="ROU12398.1"/>
    <property type="molecule type" value="Genomic_DNA"/>
</dbReference>
<reference evidence="5 6" key="1">
    <citation type="submission" date="2018-10" db="EMBL/GenBank/DDBJ databases">
        <title>Horizontal transference of carbapenem resistance between Klebsiella pneumoniae and Kluyvera ascorbata during abdominal infection: a case report.</title>
        <authorList>
            <person name="Raro O.H.F."/>
            <person name="Lima-Morales D."/>
            <person name="Barth A.L."/>
            <person name="Paim T.G.S."/>
            <person name="Mott M.P."/>
            <person name="Riche C.V.W."/>
            <person name="Teixeira U.F."/>
            <person name="Waechter F."/>
            <person name="Dias C.A.G."/>
        </authorList>
    </citation>
    <scope>NUCLEOTIDE SEQUENCE [LARGE SCALE GENOMIC DNA]</scope>
    <source>
        <strain evidence="5 6">OT2</strain>
    </source>
</reference>
<dbReference type="CDD" id="cd03221">
    <property type="entry name" value="ABCF_EF-3"/>
    <property type="match status" value="1"/>
</dbReference>
<comment type="caution">
    <text evidence="5">The sequence shown here is derived from an EMBL/GenBank/DDBJ whole genome shotgun (WGS) entry which is preliminary data.</text>
</comment>
<dbReference type="GO" id="GO:0016887">
    <property type="term" value="F:ATP hydrolysis activity"/>
    <property type="evidence" value="ECO:0007669"/>
    <property type="project" value="InterPro"/>
</dbReference>
<evidence type="ECO:0000259" key="4">
    <source>
        <dbReference type="PROSITE" id="PS50893"/>
    </source>
</evidence>
<dbReference type="Proteomes" id="UP000268051">
    <property type="component" value="Unassembled WGS sequence"/>
</dbReference>
<dbReference type="PANTHER" id="PTHR19211:SF14">
    <property type="entry name" value="ATP-BINDING CASSETTE SUB-FAMILY F MEMBER 1"/>
    <property type="match status" value="1"/>
</dbReference>
<dbReference type="AlphaFoldDB" id="A0A3N2RYQ8"/>
<sequence>MSTLLTAQSLHVETAFGPLFTDLSFTLKKGDRIGLIGYNGCGKSTLLQVLDGTLIPSSGRVALANPCLMARVEQHLPAELLDRTLIQAVLAQLPESARESQRWQAERLLTEMGFSPAEIDNPAATLSGGQHTRLLLARALILQPDLLLLDEPGNHLDLPTLLWLENFLNSWSGSFVLVSHDNPLLDAVTNTSWILRDKTLHAFSLPCTKARQALEEQDESDALRHKAEQKEIDRVTASAKRLATWGRVYDNEDLSRKAKQMEKQVTRLKESQTELTAGTPWTLALHGDALRADRLLEMDNLSVPPAPDLPALFTTDVARLQSGDRVAIMGRNGGGKSSLLRLLWRQMQQSSADAGLKLHPRLKAGYYDQTLHQLADEDSLLDALEAFEPYAETRKRALISAGFGWARHGQKVSTLSGGERSRLLFVGLSLARYSLLLLDEPTNHLDIDGKAALAQTLCEYPGGVLLVSHDRQLISNSCNRFWLIDENGLSEWPDADAVYEQLRHRACPDAPRSVTVTEEKATTEADDLLERLIELEWRLAEDLARKPKHQKPQLQQRWREEIATINNQLV</sequence>
<keyword evidence="1" id="KW-0677">Repeat</keyword>
<dbReference type="InterPro" id="IPR017871">
    <property type="entry name" value="ABC_transporter-like_CS"/>
</dbReference>
<dbReference type="GO" id="GO:0005524">
    <property type="term" value="F:ATP binding"/>
    <property type="evidence" value="ECO:0007669"/>
    <property type="project" value="UniProtKB-KW"/>
</dbReference>
<accession>A0A3N2RYQ8</accession>
<name>A0A3N2RYQ8_9ENTR</name>
<evidence type="ECO:0000256" key="2">
    <source>
        <dbReference type="ARBA" id="ARBA00022741"/>
    </source>
</evidence>
<evidence type="ECO:0000256" key="3">
    <source>
        <dbReference type="ARBA" id="ARBA00022840"/>
    </source>
</evidence>
<dbReference type="PROSITE" id="PS00211">
    <property type="entry name" value="ABC_TRANSPORTER_1"/>
    <property type="match status" value="1"/>
</dbReference>
<dbReference type="PROSITE" id="PS50893">
    <property type="entry name" value="ABC_TRANSPORTER_2"/>
    <property type="match status" value="2"/>
</dbReference>
<evidence type="ECO:0000313" key="6">
    <source>
        <dbReference type="Proteomes" id="UP000268051"/>
    </source>
</evidence>
<keyword evidence="2" id="KW-0547">Nucleotide-binding</keyword>
<dbReference type="InterPro" id="IPR027417">
    <property type="entry name" value="P-loop_NTPase"/>
</dbReference>
<evidence type="ECO:0000313" key="5">
    <source>
        <dbReference type="EMBL" id="ROU12398.1"/>
    </source>
</evidence>
<dbReference type="Gene3D" id="3.40.50.300">
    <property type="entry name" value="P-loop containing nucleotide triphosphate hydrolases"/>
    <property type="match status" value="2"/>
</dbReference>